<reference evidence="7" key="1">
    <citation type="submission" date="2021-01" db="EMBL/GenBank/DDBJ databases">
        <authorList>
            <person name="Corre E."/>
            <person name="Pelletier E."/>
            <person name="Niang G."/>
            <person name="Scheremetjew M."/>
            <person name="Finn R."/>
            <person name="Kale V."/>
            <person name="Holt S."/>
            <person name="Cochrane G."/>
            <person name="Meng A."/>
            <person name="Brown T."/>
            <person name="Cohen L."/>
        </authorList>
    </citation>
    <scope>NUCLEOTIDE SEQUENCE</scope>
    <source>
        <strain evidence="7">OF101</strain>
    </source>
</reference>
<dbReference type="AlphaFoldDB" id="A0A7S1LB90"/>
<evidence type="ECO:0000256" key="1">
    <source>
        <dbReference type="ARBA" id="ARBA00022723"/>
    </source>
</evidence>
<dbReference type="InterPro" id="IPR000571">
    <property type="entry name" value="Znf_CCCH"/>
</dbReference>
<evidence type="ECO:0000259" key="6">
    <source>
        <dbReference type="PROSITE" id="PS50103"/>
    </source>
</evidence>
<name>A0A7S1LB90_ALECA</name>
<evidence type="ECO:0000313" key="7">
    <source>
        <dbReference type="EMBL" id="CAD9099526.1"/>
    </source>
</evidence>
<dbReference type="EMBL" id="HBGE01011359">
    <property type="protein sequence ID" value="CAD9099526.1"/>
    <property type="molecule type" value="Transcribed_RNA"/>
</dbReference>
<evidence type="ECO:0000256" key="4">
    <source>
        <dbReference type="PROSITE-ProRule" id="PRU00723"/>
    </source>
</evidence>
<dbReference type="GO" id="GO:0070475">
    <property type="term" value="P:rRNA base methylation"/>
    <property type="evidence" value="ECO:0007669"/>
    <property type="project" value="InterPro"/>
</dbReference>
<evidence type="ECO:0000256" key="5">
    <source>
        <dbReference type="SAM" id="MobiDB-lite"/>
    </source>
</evidence>
<protein>
    <recommendedName>
        <fullName evidence="6">C3H1-type domain-containing protein</fullName>
    </recommendedName>
</protein>
<keyword evidence="3 4" id="KW-0862">Zinc</keyword>
<feature type="zinc finger region" description="C3H1-type" evidence="4">
    <location>
        <begin position="145"/>
        <end position="173"/>
    </location>
</feature>
<dbReference type="InterPro" id="IPR036855">
    <property type="entry name" value="Znf_CCCH_sf"/>
</dbReference>
<dbReference type="Pfam" id="PF10354">
    <property type="entry name" value="BMT5-like"/>
    <property type="match status" value="1"/>
</dbReference>
<evidence type="ECO:0000256" key="3">
    <source>
        <dbReference type="ARBA" id="ARBA00022833"/>
    </source>
</evidence>
<dbReference type="InterPro" id="IPR019446">
    <property type="entry name" value="BMT5-like"/>
</dbReference>
<gene>
    <name evidence="7" type="ORF">ACAT0790_LOCUS6661</name>
</gene>
<feature type="domain" description="C3H1-type" evidence="6">
    <location>
        <begin position="145"/>
        <end position="173"/>
    </location>
</feature>
<sequence>MYGSGMYGGAATQKGQWASVGPAAWSTSGNASMSSKGWTKGKVVAPKAGPSIVAPKAVGAVRPPAMQVGAIRPVWSAAPTKAKAAGVSAPLVPGRLAPGTQALAPGPMAGKMGKVVAPKAAVMPVMPMIGGIAVPPGGSLKRKLKDAPEVCWDFVKKGSCIRGDSCKWSHEAHRDEFDLASAPATKKQKTNSGAAAPKQGSGIKGRTDEDRAKAKEDYAVWRDERITFGTDTNGANASSLDWWYAQVCLVCLAECDLAIYQGHRKSHRHLARYKEVGGASLLPGVLRPEPNLVLPLQPPNMDKWLSVSGFTSGGSILALGEQDYSFSLSIAQKQMAATQQVRLVATSYLAAHDPSEPEVHVRDDGLRSTYSRKSLPSMEGALDKNIQEIQYLGGTVLHSVDATDLLGTLYTQKPDALYDIIVFPFPRASLRRGVDPSNPRLIRNFFRSVQQSLVLNPGGVIELVLLRSQYGAWDIACMGLEAGFKLLRHTALPENFYQSREMSGKTWTPKDAEIYVFGQV</sequence>
<dbReference type="PROSITE" id="PS50103">
    <property type="entry name" value="ZF_C3H1"/>
    <property type="match status" value="1"/>
</dbReference>
<feature type="region of interest" description="Disordered" evidence="5">
    <location>
        <begin position="179"/>
        <end position="210"/>
    </location>
</feature>
<organism evidence="7">
    <name type="scientific">Alexandrium catenella</name>
    <name type="common">Red tide dinoflagellate</name>
    <name type="synonym">Gonyaulax catenella</name>
    <dbReference type="NCBI Taxonomy" id="2925"/>
    <lineage>
        <taxon>Eukaryota</taxon>
        <taxon>Sar</taxon>
        <taxon>Alveolata</taxon>
        <taxon>Dinophyceae</taxon>
        <taxon>Gonyaulacales</taxon>
        <taxon>Pyrocystaceae</taxon>
        <taxon>Alexandrium</taxon>
    </lineage>
</organism>
<proteinExistence type="predicted"/>
<dbReference type="GO" id="GO:0070042">
    <property type="term" value="F:rRNA (uridine-N3-)-methyltransferase activity"/>
    <property type="evidence" value="ECO:0007669"/>
    <property type="project" value="InterPro"/>
</dbReference>
<evidence type="ECO:0000256" key="2">
    <source>
        <dbReference type="ARBA" id="ARBA00022771"/>
    </source>
</evidence>
<keyword evidence="1 4" id="KW-0479">Metal-binding</keyword>
<dbReference type="SUPFAM" id="SSF90229">
    <property type="entry name" value="CCCH zinc finger"/>
    <property type="match status" value="1"/>
</dbReference>
<keyword evidence="2 4" id="KW-0863">Zinc-finger</keyword>
<dbReference type="GO" id="GO:0008270">
    <property type="term" value="F:zinc ion binding"/>
    <property type="evidence" value="ECO:0007669"/>
    <property type="project" value="UniProtKB-KW"/>
</dbReference>
<accession>A0A7S1LB90</accession>